<proteinExistence type="predicted"/>
<dbReference type="InterPro" id="IPR027949">
    <property type="entry name" value="Chloroplast_duf"/>
</dbReference>
<keyword evidence="3" id="KW-1185">Reference proteome</keyword>
<dbReference type="Pfam" id="PF14476">
    <property type="entry name" value="Chloroplast_duf"/>
    <property type="match status" value="2"/>
</dbReference>
<keyword evidence="1" id="KW-0812">Transmembrane</keyword>
<keyword evidence="1" id="KW-1133">Transmembrane helix</keyword>
<feature type="transmembrane region" description="Helical" evidence="1">
    <location>
        <begin position="125"/>
        <end position="144"/>
    </location>
</feature>
<dbReference type="EMBL" id="OZ019899">
    <property type="protein sequence ID" value="CAK9232477.1"/>
    <property type="molecule type" value="Genomic_DNA"/>
</dbReference>
<sequence length="216" mass="23444">DSMLVAQLRNIALAAEDRSEMHAIIGVQRDNWNKLCHMTVNITTIAAAMLAAMNTGVGTNNTNGWTDAITKDLKRTADKLHTSDIAKYVRAARNKETPNKRLAISAPVFAAVAAVLSLLGCWPGIHLAGVAAACSIVAVLVSSFSNGGQIGMIFELYRNCAGYYAEMEQDIQSTMRIPVCQREDGELYHQKIALQLGRSDQTPLFSSEEKTAGKLF</sequence>
<evidence type="ECO:0000256" key="1">
    <source>
        <dbReference type="SAM" id="Phobius"/>
    </source>
</evidence>
<feature type="transmembrane region" description="Helical" evidence="1">
    <location>
        <begin position="102"/>
        <end position="119"/>
    </location>
</feature>
<dbReference type="PANTHER" id="PTHR33358">
    <property type="entry name" value="F-BOX PROTEIN WITH A DOMAIN PROTEIN"/>
    <property type="match status" value="1"/>
</dbReference>
<name>A0ABP0UXI4_9BRYO</name>
<accession>A0ABP0UXI4</accession>
<keyword evidence="1" id="KW-0472">Membrane</keyword>
<dbReference type="PANTHER" id="PTHR33358:SF12">
    <property type="entry name" value="F-BOX PROTEIN WITH A DOMAIN PROTEIN"/>
    <property type="match status" value="1"/>
</dbReference>
<organism evidence="2 3">
    <name type="scientific">Sphagnum troendelagicum</name>
    <dbReference type="NCBI Taxonomy" id="128251"/>
    <lineage>
        <taxon>Eukaryota</taxon>
        <taxon>Viridiplantae</taxon>
        <taxon>Streptophyta</taxon>
        <taxon>Embryophyta</taxon>
        <taxon>Bryophyta</taxon>
        <taxon>Sphagnophytina</taxon>
        <taxon>Sphagnopsida</taxon>
        <taxon>Sphagnales</taxon>
        <taxon>Sphagnaceae</taxon>
        <taxon>Sphagnum</taxon>
    </lineage>
</organism>
<evidence type="ECO:0000313" key="2">
    <source>
        <dbReference type="EMBL" id="CAK9232477.1"/>
    </source>
</evidence>
<feature type="non-terminal residue" evidence="2">
    <location>
        <position position="1"/>
    </location>
</feature>
<reference evidence="2" key="1">
    <citation type="submission" date="2024-02" db="EMBL/GenBank/DDBJ databases">
        <authorList>
            <consortium name="ELIXIR-Norway"/>
            <consortium name="Elixir Norway"/>
        </authorList>
    </citation>
    <scope>NUCLEOTIDE SEQUENCE</scope>
</reference>
<dbReference type="Proteomes" id="UP001497512">
    <property type="component" value="Chromosome 7"/>
</dbReference>
<evidence type="ECO:0000313" key="3">
    <source>
        <dbReference type="Proteomes" id="UP001497512"/>
    </source>
</evidence>
<gene>
    <name evidence="2" type="ORF">CSSPTR1EN2_LOCUS21277</name>
</gene>
<protein>
    <submittedName>
        <fullName evidence="2">Uncharacterized protein</fullName>
    </submittedName>
</protein>